<dbReference type="InterPro" id="IPR013760">
    <property type="entry name" value="Topo_IIA-like_dom_sf"/>
</dbReference>
<keyword evidence="4 8" id="KW-0067">ATP-binding</keyword>
<dbReference type="InterPro" id="IPR005743">
    <property type="entry name" value="GyrA"/>
</dbReference>
<dbReference type="Pfam" id="PF00521">
    <property type="entry name" value="DNA_topoisoIV"/>
    <property type="match status" value="1"/>
</dbReference>
<evidence type="ECO:0000256" key="9">
    <source>
        <dbReference type="PROSITE-ProRule" id="PRU01384"/>
    </source>
</evidence>
<evidence type="ECO:0000256" key="8">
    <source>
        <dbReference type="HAMAP-Rule" id="MF_01897"/>
    </source>
</evidence>
<feature type="domain" description="Topo IIA-type catalytic" evidence="10">
    <location>
        <begin position="40"/>
        <end position="530"/>
    </location>
</feature>
<dbReference type="PROSITE" id="PS52040">
    <property type="entry name" value="TOPO_IIA"/>
    <property type="match status" value="1"/>
</dbReference>
<dbReference type="FunFam" id="1.10.268.10:FF:000001">
    <property type="entry name" value="DNA gyrase subunit A"/>
    <property type="match status" value="1"/>
</dbReference>
<dbReference type="Pfam" id="PF03989">
    <property type="entry name" value="DNA_gyraseA_C"/>
    <property type="match status" value="6"/>
</dbReference>
<dbReference type="GO" id="GO:0009330">
    <property type="term" value="C:DNA topoisomerase type II (double strand cut, ATP-hydrolyzing) complex"/>
    <property type="evidence" value="ECO:0007669"/>
    <property type="project" value="TreeGrafter"/>
</dbReference>
<evidence type="ECO:0000313" key="12">
    <source>
        <dbReference type="Proteomes" id="UP000186308"/>
    </source>
</evidence>
<dbReference type="RefSeq" id="WP_029311069.1">
    <property type="nucleotide sequence ID" value="NZ_FTNE01000009.1"/>
</dbReference>
<reference evidence="11 12" key="1">
    <citation type="submission" date="2017-01" db="EMBL/GenBank/DDBJ databases">
        <authorList>
            <person name="Varghese N."/>
            <person name="Submissions S."/>
        </authorList>
    </citation>
    <scope>NUCLEOTIDE SEQUENCE [LARGE SCALE GENOMIC DNA]</scope>
    <source>
        <strain evidence="11 12">ATCC 35905</strain>
    </source>
</reference>
<comment type="caution">
    <text evidence="11">The sequence shown here is derived from an EMBL/GenBank/DDBJ whole genome shotgun (WGS) entry which is preliminary data.</text>
</comment>
<dbReference type="Proteomes" id="UP000186308">
    <property type="component" value="Unassembled WGS sequence"/>
</dbReference>
<evidence type="ECO:0000256" key="3">
    <source>
        <dbReference type="ARBA" id="ARBA00022741"/>
    </source>
</evidence>
<evidence type="ECO:0000256" key="2">
    <source>
        <dbReference type="ARBA" id="ARBA00008263"/>
    </source>
</evidence>
<dbReference type="InterPro" id="IPR013758">
    <property type="entry name" value="Topo_IIA_A/C_ab"/>
</dbReference>
<dbReference type="EC" id="5.6.2.2" evidence="8"/>
<comment type="miscellaneous">
    <text evidence="8">Few gyrases are as efficient as E.coli at forming negative supercoils. Not all organisms have 2 type II topoisomerases; in organisms with a single type II topoisomerase this enzyme also has to decatenate newly replicated chromosomes.</text>
</comment>
<comment type="catalytic activity">
    <reaction evidence="1 8 9">
        <text>ATP-dependent breakage, passage and rejoining of double-stranded DNA.</text>
        <dbReference type="EC" id="5.6.2.2"/>
    </reaction>
</comment>
<dbReference type="GO" id="GO:0003677">
    <property type="term" value="F:DNA binding"/>
    <property type="evidence" value="ECO:0007669"/>
    <property type="project" value="UniProtKB-UniRule"/>
</dbReference>
<organism evidence="11 12">
    <name type="scientific">Acidiphilium rubrum</name>
    <dbReference type="NCBI Taxonomy" id="526"/>
    <lineage>
        <taxon>Bacteria</taxon>
        <taxon>Pseudomonadati</taxon>
        <taxon>Pseudomonadota</taxon>
        <taxon>Alphaproteobacteria</taxon>
        <taxon>Acetobacterales</taxon>
        <taxon>Acidocellaceae</taxon>
        <taxon>Acidiphilium</taxon>
    </lineage>
</organism>
<dbReference type="EMBL" id="FTNE01000009">
    <property type="protein sequence ID" value="SIQ77456.1"/>
    <property type="molecule type" value="Genomic_DNA"/>
</dbReference>
<evidence type="ECO:0000256" key="4">
    <source>
        <dbReference type="ARBA" id="ARBA00022840"/>
    </source>
</evidence>
<dbReference type="SUPFAM" id="SSF101904">
    <property type="entry name" value="GyrA/ParC C-terminal domain-like"/>
    <property type="match status" value="1"/>
</dbReference>
<accession>A0A8G2CKH7</accession>
<dbReference type="AlphaFoldDB" id="A0A8G2CKH7"/>
<comment type="function">
    <text evidence="8">A type II topoisomerase that negatively supercoils closed circular double-stranded (ds) DNA in an ATP-dependent manner to modulate DNA topology and maintain chromosomes in an underwound state. Negative supercoiling favors strand separation, and DNA replication, transcription, recombination and repair, all of which involve strand separation. Also able to catalyze the interconversion of other topological isomers of dsDNA rings, including catenanes and knotted rings. Type II topoisomerases break and join 2 DNA strands simultaneously in an ATP-dependent manner.</text>
</comment>
<dbReference type="GO" id="GO:0034335">
    <property type="term" value="F:DNA negative supercoiling activity"/>
    <property type="evidence" value="ECO:0007669"/>
    <property type="project" value="UniProtKB-ARBA"/>
</dbReference>
<dbReference type="FunFam" id="3.90.199.10:FF:000001">
    <property type="entry name" value="DNA gyrase subunit A"/>
    <property type="match status" value="1"/>
</dbReference>
<evidence type="ECO:0000256" key="1">
    <source>
        <dbReference type="ARBA" id="ARBA00000185"/>
    </source>
</evidence>
<dbReference type="InterPro" id="IPR013757">
    <property type="entry name" value="Topo_IIA_A_a_sf"/>
</dbReference>
<dbReference type="Gene3D" id="3.30.1360.40">
    <property type="match status" value="1"/>
</dbReference>
<feature type="active site" description="O-(5'-phospho-DNA)-tyrosine intermediate" evidence="8 9">
    <location>
        <position position="128"/>
    </location>
</feature>
<dbReference type="PANTHER" id="PTHR43493">
    <property type="entry name" value="DNA GYRASE/TOPOISOMERASE SUBUNIT A"/>
    <property type="match status" value="1"/>
</dbReference>
<evidence type="ECO:0000256" key="5">
    <source>
        <dbReference type="ARBA" id="ARBA00023029"/>
    </source>
</evidence>
<evidence type="ECO:0000313" key="11">
    <source>
        <dbReference type="EMBL" id="SIQ77456.1"/>
    </source>
</evidence>
<dbReference type="NCBIfam" id="TIGR01063">
    <property type="entry name" value="gyrA"/>
    <property type="match status" value="1"/>
</dbReference>
<dbReference type="Gene3D" id="3.90.199.10">
    <property type="entry name" value="Topoisomerase II, domain 5"/>
    <property type="match status" value="1"/>
</dbReference>
<dbReference type="HAMAP" id="MF_01897">
    <property type="entry name" value="GyrA"/>
    <property type="match status" value="1"/>
</dbReference>
<dbReference type="SMART" id="SM00434">
    <property type="entry name" value="TOP4c"/>
    <property type="match status" value="1"/>
</dbReference>
<comment type="subcellular location">
    <subcellularLocation>
        <location evidence="8">Cytoplasm</location>
    </subcellularLocation>
</comment>
<dbReference type="InterPro" id="IPR035516">
    <property type="entry name" value="Gyrase/topoIV_suA_C"/>
</dbReference>
<dbReference type="NCBIfam" id="NF004044">
    <property type="entry name" value="PRK05561.1"/>
    <property type="match status" value="1"/>
</dbReference>
<dbReference type="InterPro" id="IPR050220">
    <property type="entry name" value="Type_II_DNA_Topoisomerases"/>
</dbReference>
<dbReference type="InterPro" id="IPR006691">
    <property type="entry name" value="GyrA/parC_rep"/>
</dbReference>
<keyword evidence="6 8" id="KW-0238">DNA-binding</keyword>
<dbReference type="Gene3D" id="1.10.268.10">
    <property type="entry name" value="Topoisomerase, domain 3"/>
    <property type="match status" value="1"/>
</dbReference>
<comment type="subunit">
    <text evidence="8">Heterotetramer, composed of two GyrA and two GyrB chains. In the heterotetramer, GyrA contains the active site tyrosine that forms a transient covalent intermediate with DNA, while GyrB binds cofactors and catalyzes ATP hydrolysis.</text>
</comment>
<keyword evidence="5 8" id="KW-0799">Topoisomerase</keyword>
<evidence type="ECO:0000256" key="7">
    <source>
        <dbReference type="ARBA" id="ARBA00023235"/>
    </source>
</evidence>
<keyword evidence="7 8" id="KW-0413">Isomerase</keyword>
<keyword evidence="3 8" id="KW-0547">Nucleotide-binding</keyword>
<dbReference type="GO" id="GO:0005694">
    <property type="term" value="C:chromosome"/>
    <property type="evidence" value="ECO:0007669"/>
    <property type="project" value="InterPro"/>
</dbReference>
<dbReference type="InterPro" id="IPR002205">
    <property type="entry name" value="Topo_IIA_dom_A"/>
</dbReference>
<dbReference type="PANTHER" id="PTHR43493:SF5">
    <property type="entry name" value="DNA GYRASE SUBUNIT A, CHLOROPLASTIC_MITOCHONDRIAL"/>
    <property type="match status" value="1"/>
</dbReference>
<dbReference type="Gene3D" id="2.120.10.90">
    <property type="entry name" value="DNA gyrase/topoisomerase IV, subunit A, C-terminal"/>
    <property type="match status" value="1"/>
</dbReference>
<dbReference type="OrthoDB" id="9806486at2"/>
<dbReference type="GO" id="GO:0005737">
    <property type="term" value="C:cytoplasm"/>
    <property type="evidence" value="ECO:0007669"/>
    <property type="project" value="UniProtKB-SubCell"/>
</dbReference>
<dbReference type="SUPFAM" id="SSF56719">
    <property type="entry name" value="Type II DNA topoisomerase"/>
    <property type="match status" value="1"/>
</dbReference>
<proteinExistence type="inferred from homology"/>
<protein>
    <recommendedName>
        <fullName evidence="8">DNA gyrase subunit A</fullName>
        <ecNumber evidence="8">5.6.2.2</ecNumber>
    </recommendedName>
</protein>
<sequence>MTDQSDTTEGPRGLSPVTIEQEMRRSYLDYAMSVIVSRALPDARDGLKPVHRRILYAMAESGNTPDKPYRKSARMVGEVMGKYHPHGDSAIYDAAVRMAQSFSMRVRLIDGQGNFGSVDGDPPAAMRYTEARLADAAMALLTDIDRDTVDFQPTYDESDSEPRVLPASYPNLLVNGGNGIAVGMATNIPPHNPTEIIDATLHLLEHPEATLDDLMKIVPGPDFPTGAMILGRSGIRNAFETGRGSIVIRARAAIEEIRKDRLAIVVSELPYQVNKANLLERIAELVRNKEIEGISDLRDESDRDGMRMVVELKRDATPEVVLNQLYRFTQLQTGFAINMLALDGGRPRQLGLRDALDCFITFREDVILRRARFDLNKARDRAHILVGLGIAVANIDDVIALIRAAPDAAAARAGLMARDWPAGDVLPLLALIDDHGNQVTAAGTVRLTEAQARGILELRLQRLTGLERDKIQAELREVGEKIGELLEIIGSRPRRLEVMREELHAVRARIGSPRMTSIEDSVADQDDESLIEPGQMVVTMTRDGFIKRTPLDMFRAQNRGGRGRAAASMRGDDVITRSFNAHTHQFVLFFSKGGKVFREKVWRLPESAPAAKGRAIVNILPELNGDAVTTVLPLPQDETLWNDLHLVFATASGNVRRNRLADFRNVRSSGLIAMKLDEGDHLVGVATCREGDDVFLATRLARCIRFQITDDTLRVFAGRDSNGVRGIRLAAGDEVISLSVLRHVDATVEERAAYLKLAAAQRRNGEEAEPEPADQDEVAAEITLAAERAAQLAEQEDMLLTVTTGGFGKRSSAYEYRVTGRGGQGITNITLAPRNGRAVAATFPVRAGDDIMLVTDHGKLIRAPVDQVRITGRQAMGVTLVRVDKDEQVTSVFPVIDDGVDPEAGEVEHV</sequence>
<dbReference type="GO" id="GO:0006261">
    <property type="term" value="P:DNA-templated DNA replication"/>
    <property type="evidence" value="ECO:0007669"/>
    <property type="project" value="UniProtKB-UniRule"/>
</dbReference>
<dbReference type="CDD" id="cd00187">
    <property type="entry name" value="TOP4c"/>
    <property type="match status" value="1"/>
</dbReference>
<evidence type="ECO:0000259" key="10">
    <source>
        <dbReference type="PROSITE" id="PS52040"/>
    </source>
</evidence>
<dbReference type="GO" id="GO:0005524">
    <property type="term" value="F:ATP binding"/>
    <property type="evidence" value="ECO:0007669"/>
    <property type="project" value="UniProtKB-UniRule"/>
</dbReference>
<dbReference type="NCBIfam" id="NF004043">
    <property type="entry name" value="PRK05560.1"/>
    <property type="match status" value="1"/>
</dbReference>
<keyword evidence="12" id="KW-1185">Reference proteome</keyword>
<name>A0A8G2CKH7_ACIRU</name>
<gene>
    <name evidence="8" type="primary">gyrA</name>
    <name evidence="11" type="ORF">SAMN05421828_10954</name>
</gene>
<feature type="short sequence motif" description="GyrA-box" evidence="8">
    <location>
        <begin position="557"/>
        <end position="563"/>
    </location>
</feature>
<comment type="similarity">
    <text evidence="2 8">Belongs to the type II topoisomerase GyrA/ParC subunit family.</text>
</comment>
<dbReference type="FunFam" id="3.30.1360.40:FF:000002">
    <property type="entry name" value="DNA gyrase subunit A"/>
    <property type="match status" value="1"/>
</dbReference>
<keyword evidence="8" id="KW-0963">Cytoplasm</keyword>
<evidence type="ECO:0000256" key="6">
    <source>
        <dbReference type="ARBA" id="ARBA00023125"/>
    </source>
</evidence>
<dbReference type="GO" id="GO:0006265">
    <property type="term" value="P:DNA topological change"/>
    <property type="evidence" value="ECO:0007669"/>
    <property type="project" value="UniProtKB-UniRule"/>
</dbReference>